<dbReference type="InterPro" id="IPR011059">
    <property type="entry name" value="Metal-dep_hydrolase_composite"/>
</dbReference>
<feature type="signal peptide" evidence="1">
    <location>
        <begin position="1"/>
        <end position="22"/>
    </location>
</feature>
<reference evidence="3 4" key="1">
    <citation type="submission" date="2021-01" db="EMBL/GenBank/DDBJ databases">
        <title>Carboxyliciviraga sp.nov., isolated from coastal sediments.</title>
        <authorList>
            <person name="Lu D."/>
            <person name="Zhang T."/>
        </authorList>
    </citation>
    <scope>NUCLEOTIDE SEQUENCE [LARGE SCALE GENOMIC DNA]</scope>
    <source>
        <strain evidence="3 4">N1Y132</strain>
    </source>
</reference>
<accession>A0ABS1HEC9</accession>
<dbReference type="PANTHER" id="PTHR43135:SF3">
    <property type="entry name" value="ALPHA-D-RIBOSE 1-METHYLPHOSPHONATE 5-TRIPHOSPHATE DIPHOSPHATASE"/>
    <property type="match status" value="1"/>
</dbReference>
<gene>
    <name evidence="3" type="ORF">JIV24_01380</name>
</gene>
<name>A0ABS1HEC9_9BACT</name>
<dbReference type="Gene3D" id="1.20.58.520">
    <property type="entry name" value="Amidohydrolase"/>
    <property type="match status" value="1"/>
</dbReference>
<dbReference type="EMBL" id="JAENRR010000002">
    <property type="protein sequence ID" value="MBK3515971.1"/>
    <property type="molecule type" value="Genomic_DNA"/>
</dbReference>
<dbReference type="Pfam" id="PF01979">
    <property type="entry name" value="Amidohydro_1"/>
    <property type="match status" value="1"/>
</dbReference>
<evidence type="ECO:0000259" key="2">
    <source>
        <dbReference type="Pfam" id="PF01979"/>
    </source>
</evidence>
<dbReference type="PANTHER" id="PTHR43135">
    <property type="entry name" value="ALPHA-D-RIBOSE 1-METHYLPHOSPHONATE 5-TRIPHOSPHATE DIPHOSPHATASE"/>
    <property type="match status" value="1"/>
</dbReference>
<keyword evidence="1" id="KW-0732">Signal</keyword>
<dbReference type="SUPFAM" id="SSF51556">
    <property type="entry name" value="Metallo-dependent hydrolases"/>
    <property type="match status" value="1"/>
</dbReference>
<comment type="caution">
    <text evidence="3">The sequence shown here is derived from an EMBL/GenBank/DDBJ whole genome shotgun (WGS) entry which is preliminary data.</text>
</comment>
<evidence type="ECO:0000256" key="1">
    <source>
        <dbReference type="SAM" id="SignalP"/>
    </source>
</evidence>
<dbReference type="Gene3D" id="3.40.50.10910">
    <property type="entry name" value="Amidohydrolase"/>
    <property type="match status" value="1"/>
</dbReference>
<dbReference type="Proteomes" id="UP000605676">
    <property type="component" value="Unassembled WGS sequence"/>
</dbReference>
<dbReference type="Gene3D" id="3.30.110.90">
    <property type="entry name" value="Amidohydrolase"/>
    <property type="match status" value="1"/>
</dbReference>
<dbReference type="InterPro" id="IPR032466">
    <property type="entry name" value="Metal_Hydrolase"/>
</dbReference>
<dbReference type="Gene3D" id="2.30.40.10">
    <property type="entry name" value="Urease, subunit C, domain 1"/>
    <property type="match status" value="1"/>
</dbReference>
<feature type="domain" description="Amidohydrolase-related" evidence="2">
    <location>
        <begin position="359"/>
        <end position="452"/>
    </location>
</feature>
<dbReference type="RefSeq" id="WP_200463203.1">
    <property type="nucleotide sequence ID" value="NZ_JAENRR010000002.1"/>
</dbReference>
<dbReference type="InterPro" id="IPR051781">
    <property type="entry name" value="Metallo-dep_Hydrolase"/>
</dbReference>
<sequence length="455" mass="51021">MKSNLFKKNAIYALIGFCIVFASCSTPIQHDLVISNINIIDVETGKVIQNQTVAIDSNRISEIYSKKNDFSVSTQIIDGDGKFMTPALCDNHMHISLLTSYGGDTLQNELIEFIRKGVLYFRDVGGPVDVLQELKSKISSGKLVGPDIYFTGPMLETGPLHWEKHNEKLPGFTVSLDTRKDVDSLLPVLAEKGASMIKTFNNINAELYPYIVDVARKYNLKVVHDPGLALLNQVPINKALELGVTSIEHSTPAWCYILKDKYRAEHETLLQQDSNLQQRRTFMSKMADVGIETISEDRLRALCTLMKEKNAVYCPTLGVFNSRLLRIEEQIANGNNDEMLIKEKNIWNNFAIIGNYIVRKFSENGVKLLVGQDNIVPEGTVKEMIFMNKAGVSNIEVLRGATLYAAEWLGLTEKYGSIKPSKRADMLILNTNPLDDIANMNDLFMVIQHGKIVNQ</sequence>
<evidence type="ECO:0000313" key="3">
    <source>
        <dbReference type="EMBL" id="MBK3515971.1"/>
    </source>
</evidence>
<dbReference type="PROSITE" id="PS51257">
    <property type="entry name" value="PROKAR_LIPOPROTEIN"/>
    <property type="match status" value="1"/>
</dbReference>
<evidence type="ECO:0000313" key="4">
    <source>
        <dbReference type="Proteomes" id="UP000605676"/>
    </source>
</evidence>
<protein>
    <submittedName>
        <fullName evidence="3">Amidohydrolase family protein</fullName>
    </submittedName>
</protein>
<keyword evidence="4" id="KW-1185">Reference proteome</keyword>
<dbReference type="InterPro" id="IPR006680">
    <property type="entry name" value="Amidohydro-rel"/>
</dbReference>
<proteinExistence type="predicted"/>
<organism evidence="3 4">
    <name type="scientific">Carboxylicivirga marina</name>
    <dbReference type="NCBI Taxonomy" id="2800988"/>
    <lineage>
        <taxon>Bacteria</taxon>
        <taxon>Pseudomonadati</taxon>
        <taxon>Bacteroidota</taxon>
        <taxon>Bacteroidia</taxon>
        <taxon>Marinilabiliales</taxon>
        <taxon>Marinilabiliaceae</taxon>
        <taxon>Carboxylicivirga</taxon>
    </lineage>
</organism>
<dbReference type="SUPFAM" id="SSF51338">
    <property type="entry name" value="Composite domain of metallo-dependent hydrolases"/>
    <property type="match status" value="1"/>
</dbReference>
<feature type="chain" id="PRO_5045873895" evidence="1">
    <location>
        <begin position="23"/>
        <end position="455"/>
    </location>
</feature>